<name>A0ABW5MZQ5_9FLAO</name>
<evidence type="ECO:0000313" key="3">
    <source>
        <dbReference type="EMBL" id="MFD2588890.1"/>
    </source>
</evidence>
<comment type="caution">
    <text evidence="3">The sequence shown here is derived from an EMBL/GenBank/DDBJ whole genome shotgun (WGS) entry which is preliminary data.</text>
</comment>
<evidence type="ECO:0000256" key="2">
    <source>
        <dbReference type="SAM" id="Phobius"/>
    </source>
</evidence>
<gene>
    <name evidence="3" type="ORF">ACFSQJ_18335</name>
</gene>
<reference evidence="4" key="1">
    <citation type="journal article" date="2019" name="Int. J. Syst. Evol. Microbiol.">
        <title>The Global Catalogue of Microorganisms (GCM) 10K type strain sequencing project: providing services to taxonomists for standard genome sequencing and annotation.</title>
        <authorList>
            <consortium name="The Broad Institute Genomics Platform"/>
            <consortium name="The Broad Institute Genome Sequencing Center for Infectious Disease"/>
            <person name="Wu L."/>
            <person name="Ma J."/>
        </authorList>
    </citation>
    <scope>NUCLEOTIDE SEQUENCE [LARGE SCALE GENOMIC DNA]</scope>
    <source>
        <strain evidence="4">KCTC 52368</strain>
    </source>
</reference>
<evidence type="ECO:0000313" key="4">
    <source>
        <dbReference type="Proteomes" id="UP001597526"/>
    </source>
</evidence>
<accession>A0ABW5MZQ5</accession>
<keyword evidence="2" id="KW-1133">Transmembrane helix</keyword>
<dbReference type="Proteomes" id="UP001597526">
    <property type="component" value="Unassembled WGS sequence"/>
</dbReference>
<protein>
    <recommendedName>
        <fullName evidence="5">Tetratricopeptide repeat protein</fullName>
    </recommendedName>
</protein>
<evidence type="ECO:0008006" key="5">
    <source>
        <dbReference type="Google" id="ProtNLM"/>
    </source>
</evidence>
<dbReference type="SUPFAM" id="SSF48452">
    <property type="entry name" value="TPR-like"/>
    <property type="match status" value="1"/>
</dbReference>
<dbReference type="Gene3D" id="1.25.40.10">
    <property type="entry name" value="Tetratricopeptide repeat domain"/>
    <property type="match status" value="1"/>
</dbReference>
<dbReference type="RefSeq" id="WP_377768353.1">
    <property type="nucleotide sequence ID" value="NZ_JBHULB010000082.1"/>
</dbReference>
<feature type="coiled-coil region" evidence="1">
    <location>
        <begin position="48"/>
        <end position="75"/>
    </location>
</feature>
<keyword evidence="1" id="KW-0175">Coiled coil</keyword>
<keyword evidence="4" id="KW-1185">Reference proteome</keyword>
<organism evidence="3 4">
    <name type="scientific">Croceitalea marina</name>
    <dbReference type="NCBI Taxonomy" id="1775166"/>
    <lineage>
        <taxon>Bacteria</taxon>
        <taxon>Pseudomonadati</taxon>
        <taxon>Bacteroidota</taxon>
        <taxon>Flavobacteriia</taxon>
        <taxon>Flavobacteriales</taxon>
        <taxon>Flavobacteriaceae</taxon>
        <taxon>Croceitalea</taxon>
    </lineage>
</organism>
<dbReference type="InterPro" id="IPR011990">
    <property type="entry name" value="TPR-like_helical_dom_sf"/>
</dbReference>
<keyword evidence="2" id="KW-0472">Membrane</keyword>
<proteinExistence type="predicted"/>
<keyword evidence="2" id="KW-0812">Transmembrane</keyword>
<sequence>MEDEKQHQKFRDYILDELSSVEKIEFEKRLKVDKALALKFKGYKEIFEASYLEERAQLKEKLASINNSNKKARIKLRSWMTAAIFILMVGTITWFTLSEDTDLYNDYYESYPNLLKPSTRGAQMSNLILEQAFYYYDDTNFVKSLPLFISYLEDNKDNDVSFYLAMNYLELEDGEKAAKIFKDLIKAETKTDYKEEAYWYLGLYNLKKDDTENALELFKQMKLLNQQFKRQQVEILISKLES</sequence>
<feature type="transmembrane region" description="Helical" evidence="2">
    <location>
        <begin position="79"/>
        <end position="97"/>
    </location>
</feature>
<evidence type="ECO:0000256" key="1">
    <source>
        <dbReference type="SAM" id="Coils"/>
    </source>
</evidence>
<dbReference type="EMBL" id="JBHULB010000082">
    <property type="protein sequence ID" value="MFD2588890.1"/>
    <property type="molecule type" value="Genomic_DNA"/>
</dbReference>